<dbReference type="Proteomes" id="UP000254051">
    <property type="component" value="Unassembled WGS sequence"/>
</dbReference>
<feature type="transmembrane region" description="Helical" evidence="1">
    <location>
        <begin position="503"/>
        <end position="526"/>
    </location>
</feature>
<proteinExistence type="predicted"/>
<dbReference type="Pfam" id="PF06541">
    <property type="entry name" value="ABC_trans_CmpB"/>
    <property type="match status" value="1"/>
</dbReference>
<accession>A0A315ZV94</accession>
<keyword evidence="1" id="KW-1133">Transmembrane helix</keyword>
<reference evidence="3" key="1">
    <citation type="submission" date="2017-07" db="EMBL/GenBank/DDBJ databases">
        <authorList>
            <person name="Varghese N."/>
            <person name="Submissions S."/>
        </authorList>
    </citation>
    <scope>NUCLEOTIDE SEQUENCE [LARGE SCALE GENOMIC DNA]</scope>
    <source>
        <strain evidence="3">NLAE-zl-C134</strain>
    </source>
</reference>
<feature type="transmembrane region" description="Helical" evidence="1">
    <location>
        <begin position="469"/>
        <end position="491"/>
    </location>
</feature>
<feature type="transmembrane region" description="Helical" evidence="1">
    <location>
        <begin position="185"/>
        <end position="207"/>
    </location>
</feature>
<evidence type="ECO:0008006" key="4">
    <source>
        <dbReference type="Google" id="ProtNLM"/>
    </source>
</evidence>
<feature type="transmembrane region" description="Helical" evidence="1">
    <location>
        <begin position="252"/>
        <end position="275"/>
    </location>
</feature>
<feature type="transmembrane region" description="Helical" evidence="1">
    <location>
        <begin position="130"/>
        <end position="152"/>
    </location>
</feature>
<keyword evidence="3" id="KW-1185">Reference proteome</keyword>
<name>A0A315ZV94_9FIRM</name>
<dbReference type="InterPro" id="IPR010380">
    <property type="entry name" value="DUF975"/>
</dbReference>
<dbReference type="RefSeq" id="WP_109711949.1">
    <property type="nucleotide sequence ID" value="NZ_QGDS01000007.1"/>
</dbReference>
<organism evidence="2 3">
    <name type="scientific">Faecalicatena contorta</name>
    <dbReference type="NCBI Taxonomy" id="39482"/>
    <lineage>
        <taxon>Bacteria</taxon>
        <taxon>Bacillati</taxon>
        <taxon>Bacillota</taxon>
        <taxon>Clostridia</taxon>
        <taxon>Lachnospirales</taxon>
        <taxon>Lachnospiraceae</taxon>
        <taxon>Faecalicatena</taxon>
    </lineage>
</organism>
<dbReference type="PANTHER" id="PTHR40076">
    <property type="entry name" value="MEMBRANE PROTEIN-RELATED"/>
    <property type="match status" value="1"/>
</dbReference>
<dbReference type="Pfam" id="PF06161">
    <property type="entry name" value="DUF975"/>
    <property type="match status" value="1"/>
</dbReference>
<evidence type="ECO:0000313" key="3">
    <source>
        <dbReference type="Proteomes" id="UP000254051"/>
    </source>
</evidence>
<sequence>MWKRKALKKKTIASLKSNYWRMIAVCFLIAMLTTAYTSSTAVLNQYDPDTQIQDDYSDASSSAGLPNSEVVTDTFEQITGTKNPVFLSSPSVHTVTDYLIDMYTSGRSVSFSILRAINSILDGHFNWSSVFLAAGALAILAYQFFVANILLIGERRFFLEARNYRQTRISKIFFLYKLRYLRNPAWIMFCRNAFQWLWNLTIIGGFIKHYEYIMIPFILAENPAVKRSEAFQLSRQLMHGNKWKMFLLHLSFLGWQILAFLTFGILGFTFVNPYMTGTDAELYMKLRKNYILCRASGYEIFQDSLLEYVPSEDELLISKALYDDSQGPYTKISYFAPEQYPAFLYSIQPPRRAVKAPMQAGQKYNFLSCVFLFFAFSIFGWILESFIHLLLDGALPGRGFLLGPWLPLYGLCGLILLILIRMFSRKPLLVFLMIMAVYALIEYLINWILEYEWDVILTDYTGYFLNLDGRTFLGGAIFFAMIGCAFLYYLAPCWNEFFHRFPPYIQAALCILLCVLFTADLLYTLLHPELLSGLLKPELFFMKS</sequence>
<evidence type="ECO:0000313" key="2">
    <source>
        <dbReference type="EMBL" id="SUQ14770.1"/>
    </source>
</evidence>
<feature type="transmembrane region" description="Helical" evidence="1">
    <location>
        <begin position="402"/>
        <end position="420"/>
    </location>
</feature>
<dbReference type="EMBL" id="UHJJ01000007">
    <property type="protein sequence ID" value="SUQ14770.1"/>
    <property type="molecule type" value="Genomic_DNA"/>
</dbReference>
<protein>
    <recommendedName>
        <fullName evidence="4">DUF975 family protein</fullName>
    </recommendedName>
</protein>
<keyword evidence="1" id="KW-0472">Membrane</keyword>
<feature type="transmembrane region" description="Helical" evidence="1">
    <location>
        <begin position="364"/>
        <end position="382"/>
    </location>
</feature>
<dbReference type="InterPro" id="IPR010540">
    <property type="entry name" value="CmpB_TMEM229"/>
</dbReference>
<dbReference type="AlphaFoldDB" id="A0A315ZV94"/>
<gene>
    <name evidence="2" type="ORF">SAMN05216529_107233</name>
</gene>
<dbReference type="PANTHER" id="PTHR40076:SF1">
    <property type="entry name" value="MEMBRANE PROTEIN"/>
    <property type="match status" value="1"/>
</dbReference>
<feature type="transmembrane region" description="Helical" evidence="1">
    <location>
        <begin position="427"/>
        <end position="449"/>
    </location>
</feature>
<keyword evidence="1" id="KW-0812">Transmembrane</keyword>
<dbReference type="OrthoDB" id="9784844at2"/>
<evidence type="ECO:0000256" key="1">
    <source>
        <dbReference type="SAM" id="Phobius"/>
    </source>
</evidence>